<dbReference type="Proteomes" id="UP000502928">
    <property type="component" value="Chromosome"/>
</dbReference>
<reference evidence="1 2" key="1">
    <citation type="submission" date="2020-02" db="EMBL/GenBank/DDBJ databases">
        <title>Complete genome of Muricauda sp. 501str8.</title>
        <authorList>
            <person name="Dong B."/>
            <person name="Zhu S."/>
            <person name="Yang J."/>
            <person name="Chen J."/>
        </authorList>
    </citation>
    <scope>NUCLEOTIDE SEQUENCE [LARGE SCALE GENOMIC DNA]</scope>
    <source>
        <strain evidence="1 2">501str8</strain>
    </source>
</reference>
<gene>
    <name evidence="1" type="ORF">GVT53_02865</name>
</gene>
<dbReference type="AlphaFoldDB" id="A0A6G7IYI0"/>
<dbReference type="KEGG" id="mut:GVT53_02865"/>
<protein>
    <submittedName>
        <fullName evidence="1">Uncharacterized protein</fullName>
    </submittedName>
</protein>
<keyword evidence="2" id="KW-1185">Reference proteome</keyword>
<name>A0A6G7IYI0_9FLAO</name>
<evidence type="ECO:0000313" key="1">
    <source>
        <dbReference type="EMBL" id="QII43663.1"/>
    </source>
</evidence>
<dbReference type="EMBL" id="CP049616">
    <property type="protein sequence ID" value="QII43663.1"/>
    <property type="molecule type" value="Genomic_DNA"/>
</dbReference>
<sequence>MLYLTPTKRGIGAEIWGTYEDLDALYDVIGTFWNQEQYHNAKGFENRDKLISGFSYEIRKAKEGSRDQRETSHFSPERATHYGTKISWVHFLFSLSAIKYNMQFYPTDKLAISMLLQLEFWLESAMNEFDEIGAKNLVGHIENGLDGANEFSYQYMRSIHIDYVQLGGGKRAFGKLPELLKRGIFFTGEYKEYRDFLEKEAKRLQCSISDLEMDDDHIDYEHLQW</sequence>
<dbReference type="Pfam" id="PF21845">
    <property type="entry name" value="DUF6904"/>
    <property type="match status" value="1"/>
</dbReference>
<organism evidence="1 2">
    <name type="scientific">Flagellimonas oceani</name>
    <dbReference type="NCBI Taxonomy" id="2698672"/>
    <lineage>
        <taxon>Bacteria</taxon>
        <taxon>Pseudomonadati</taxon>
        <taxon>Bacteroidota</taxon>
        <taxon>Flavobacteriia</taxon>
        <taxon>Flavobacteriales</taxon>
        <taxon>Flavobacteriaceae</taxon>
        <taxon>Flagellimonas</taxon>
    </lineage>
</organism>
<proteinExistence type="predicted"/>
<dbReference type="InterPro" id="IPR054199">
    <property type="entry name" value="DUF6904"/>
</dbReference>
<evidence type="ECO:0000313" key="2">
    <source>
        <dbReference type="Proteomes" id="UP000502928"/>
    </source>
</evidence>
<dbReference type="RefSeq" id="WP_166247332.1">
    <property type="nucleotide sequence ID" value="NZ_CP049616.1"/>
</dbReference>
<accession>A0A6G7IYI0</accession>